<dbReference type="EMBL" id="JANFNG010000038">
    <property type="protein sequence ID" value="MCQ4084595.1"/>
    <property type="molecule type" value="Genomic_DNA"/>
</dbReference>
<evidence type="ECO:0000256" key="1">
    <source>
        <dbReference type="SAM" id="MobiDB-lite"/>
    </source>
</evidence>
<reference evidence="2" key="1">
    <citation type="submission" date="2022-06" db="EMBL/GenBank/DDBJ databases">
        <title>Draft genome sequence of Streptomyces sp. RB6PN25 isolated from peat swamp forest in Thailand.</title>
        <authorList>
            <person name="Duangmal K."/>
            <person name="Klaysubun C."/>
        </authorList>
    </citation>
    <scope>NUCLEOTIDE SEQUENCE</scope>
    <source>
        <strain evidence="2">RB6PN25</strain>
    </source>
</reference>
<keyword evidence="3" id="KW-1185">Reference proteome</keyword>
<feature type="compositionally biased region" description="Basic residues" evidence="1">
    <location>
        <begin position="33"/>
        <end position="45"/>
    </location>
</feature>
<dbReference type="RefSeq" id="WP_255923661.1">
    <property type="nucleotide sequence ID" value="NZ_JANFNG010000038.1"/>
</dbReference>
<proteinExistence type="predicted"/>
<gene>
    <name evidence="2" type="ORF">NGB36_29470</name>
</gene>
<sequence>MIVRKIARFVPATDRRVVSRQGEGFGRGEGRGRRVIIRRHRRHHG</sequence>
<feature type="region of interest" description="Disordered" evidence="1">
    <location>
        <begin position="21"/>
        <end position="45"/>
    </location>
</feature>
<evidence type="ECO:0000313" key="2">
    <source>
        <dbReference type="EMBL" id="MCQ4084595.1"/>
    </source>
</evidence>
<name>A0ABT1Q5J6_9ACTN</name>
<comment type="caution">
    <text evidence="2">The sequence shown here is derived from an EMBL/GenBank/DDBJ whole genome shotgun (WGS) entry which is preliminary data.</text>
</comment>
<dbReference type="Proteomes" id="UP001057702">
    <property type="component" value="Unassembled WGS sequence"/>
</dbReference>
<accession>A0ABT1Q5J6</accession>
<organism evidence="2 3">
    <name type="scientific">Streptomyces humicola</name>
    <dbReference type="NCBI Taxonomy" id="2953240"/>
    <lineage>
        <taxon>Bacteria</taxon>
        <taxon>Bacillati</taxon>
        <taxon>Actinomycetota</taxon>
        <taxon>Actinomycetes</taxon>
        <taxon>Kitasatosporales</taxon>
        <taxon>Streptomycetaceae</taxon>
        <taxon>Streptomyces</taxon>
    </lineage>
</organism>
<protein>
    <submittedName>
        <fullName evidence="2">Uncharacterized protein</fullName>
    </submittedName>
</protein>
<evidence type="ECO:0000313" key="3">
    <source>
        <dbReference type="Proteomes" id="UP001057702"/>
    </source>
</evidence>